<evidence type="ECO:0000313" key="3">
    <source>
        <dbReference type="EMBL" id="NMH81898.1"/>
    </source>
</evidence>
<dbReference type="InterPro" id="IPR036689">
    <property type="entry name" value="ESAT-6-like_sf"/>
</dbReference>
<dbReference type="NCBIfam" id="TIGR03930">
    <property type="entry name" value="WXG100_ESAT6"/>
    <property type="match status" value="1"/>
</dbReference>
<dbReference type="RefSeq" id="WP_169399922.1">
    <property type="nucleotide sequence ID" value="NZ_BAAAJH010000023.1"/>
</dbReference>
<accession>A0ABX1RND5</accession>
<evidence type="ECO:0000313" key="4">
    <source>
        <dbReference type="Proteomes" id="UP001296706"/>
    </source>
</evidence>
<gene>
    <name evidence="3" type="ORF">HF577_33020</name>
</gene>
<evidence type="ECO:0000256" key="2">
    <source>
        <dbReference type="SAM" id="Coils"/>
    </source>
</evidence>
<proteinExistence type="inferred from homology"/>
<comment type="caution">
    <text evidence="3">The sequence shown here is derived from an EMBL/GenBank/DDBJ whole genome shotgun (WGS) entry which is preliminary data.</text>
</comment>
<protein>
    <recommendedName>
        <fullName evidence="1">ESAT-6-like protein</fullName>
    </recommendedName>
</protein>
<dbReference type="Pfam" id="PF06013">
    <property type="entry name" value="WXG100"/>
    <property type="match status" value="1"/>
</dbReference>
<reference evidence="3 4" key="1">
    <citation type="submission" date="2020-04" db="EMBL/GenBank/DDBJ databases">
        <authorList>
            <person name="Klaysubun C."/>
            <person name="Duangmal K."/>
            <person name="Lipun K."/>
        </authorList>
    </citation>
    <scope>NUCLEOTIDE SEQUENCE [LARGE SCALE GENOMIC DNA]</scope>
    <source>
        <strain evidence="3 4">JCM 11839</strain>
    </source>
</reference>
<dbReference type="Gene3D" id="1.10.287.1060">
    <property type="entry name" value="ESAT-6-like"/>
    <property type="match status" value="1"/>
</dbReference>
<dbReference type="Proteomes" id="UP001296706">
    <property type="component" value="Unassembled WGS sequence"/>
</dbReference>
<sequence>MSSQYSVAFTQLDAAVSQAEDQARQIKKALTDMDQEVRKTLSTWTGDAQDHYISTFNSAMAEADQLPVSLTMAHQALAGIGDVYKRTESLVAQTFS</sequence>
<feature type="coiled-coil region" evidence="2">
    <location>
        <begin position="9"/>
        <end position="36"/>
    </location>
</feature>
<dbReference type="SUPFAM" id="SSF140453">
    <property type="entry name" value="EsxAB dimer-like"/>
    <property type="match status" value="1"/>
</dbReference>
<dbReference type="InterPro" id="IPR010310">
    <property type="entry name" value="T7SS_ESAT-6-like"/>
</dbReference>
<comment type="similarity">
    <text evidence="1">Belongs to the WXG100 family.</text>
</comment>
<name>A0ABX1RND5_9PSEU</name>
<organism evidence="3 4">
    <name type="scientific">Pseudonocardia xinjiangensis</name>
    <dbReference type="NCBI Taxonomy" id="75289"/>
    <lineage>
        <taxon>Bacteria</taxon>
        <taxon>Bacillati</taxon>
        <taxon>Actinomycetota</taxon>
        <taxon>Actinomycetes</taxon>
        <taxon>Pseudonocardiales</taxon>
        <taxon>Pseudonocardiaceae</taxon>
        <taxon>Pseudonocardia</taxon>
    </lineage>
</organism>
<keyword evidence="4" id="KW-1185">Reference proteome</keyword>
<evidence type="ECO:0000256" key="1">
    <source>
        <dbReference type="RuleBase" id="RU362001"/>
    </source>
</evidence>
<keyword evidence="2" id="KW-0175">Coiled coil</keyword>
<dbReference type="EMBL" id="JAAXKY010000179">
    <property type="protein sequence ID" value="NMH81898.1"/>
    <property type="molecule type" value="Genomic_DNA"/>
</dbReference>